<gene>
    <name evidence="6" type="ORF">ISN44_As13g026110</name>
</gene>
<evidence type="ECO:0000256" key="4">
    <source>
        <dbReference type="SAM" id="MobiDB-lite"/>
    </source>
</evidence>
<comment type="similarity">
    <text evidence="1 3">Belongs to the peptidase S8 family.</text>
</comment>
<dbReference type="PROSITE" id="PS51892">
    <property type="entry name" value="SUBTILASE"/>
    <property type="match status" value="1"/>
</dbReference>
<reference evidence="6 7" key="1">
    <citation type="submission" date="2020-12" db="EMBL/GenBank/DDBJ databases">
        <title>Concerted genomic and epigenomic changes stabilize Arabidopsis allopolyploids.</title>
        <authorList>
            <person name="Chen Z."/>
        </authorList>
    </citation>
    <scope>NUCLEOTIDE SEQUENCE [LARGE SCALE GENOMIC DNA]</scope>
    <source>
        <strain evidence="6">As9502</strain>
        <tissue evidence="6">Leaf</tissue>
    </source>
</reference>
<dbReference type="GO" id="GO:0008236">
    <property type="term" value="F:serine-type peptidase activity"/>
    <property type="evidence" value="ECO:0007669"/>
    <property type="project" value="InterPro"/>
</dbReference>
<evidence type="ECO:0000256" key="3">
    <source>
        <dbReference type="PROSITE-ProRule" id="PRU01240"/>
    </source>
</evidence>
<proteinExistence type="inferred from homology"/>
<feature type="domain" description="Peptidase S8/S53" evidence="5">
    <location>
        <begin position="3"/>
        <end position="128"/>
    </location>
</feature>
<dbReference type="GO" id="GO:0006508">
    <property type="term" value="P:proteolysis"/>
    <property type="evidence" value="ECO:0007669"/>
    <property type="project" value="InterPro"/>
</dbReference>
<dbReference type="InterPro" id="IPR000209">
    <property type="entry name" value="Peptidase_S8/S53_dom"/>
</dbReference>
<dbReference type="InterPro" id="IPR045051">
    <property type="entry name" value="SBT"/>
</dbReference>
<evidence type="ECO:0000256" key="1">
    <source>
        <dbReference type="ARBA" id="ARBA00011073"/>
    </source>
</evidence>
<keyword evidence="2" id="KW-0732">Signal</keyword>
<accession>A0A8T1Y197</accession>
<dbReference type="Proteomes" id="UP000694251">
    <property type="component" value="Chromosome 13"/>
</dbReference>
<sequence length="144" mass="14902">MNETTEFRSPRDSDGHGTHTASISAGRYVFPASTLGYARGVAAGMAPKARLAAYKVCWNSGCYDSDILAAFDTAVADGVDVISLSVGGVVVPYYLDAIAIGAFGAIDRGIFVSASAGNGGPGALTVTNVAPWSRCFNGDKCLRW</sequence>
<feature type="region of interest" description="Disordered" evidence="4">
    <location>
        <begin position="1"/>
        <end position="20"/>
    </location>
</feature>
<name>A0A8T1Y197_ARASU</name>
<evidence type="ECO:0000256" key="2">
    <source>
        <dbReference type="ARBA" id="ARBA00022729"/>
    </source>
</evidence>
<dbReference type="OrthoDB" id="4803627at2759"/>
<feature type="compositionally biased region" description="Basic and acidic residues" evidence="4">
    <location>
        <begin position="1"/>
        <end position="17"/>
    </location>
</feature>
<organism evidence="6 7">
    <name type="scientific">Arabidopsis suecica</name>
    <name type="common">Swedish thale-cress</name>
    <name type="synonym">Cardaminopsis suecica</name>
    <dbReference type="NCBI Taxonomy" id="45249"/>
    <lineage>
        <taxon>Eukaryota</taxon>
        <taxon>Viridiplantae</taxon>
        <taxon>Streptophyta</taxon>
        <taxon>Embryophyta</taxon>
        <taxon>Tracheophyta</taxon>
        <taxon>Spermatophyta</taxon>
        <taxon>Magnoliopsida</taxon>
        <taxon>eudicotyledons</taxon>
        <taxon>Gunneridae</taxon>
        <taxon>Pentapetalae</taxon>
        <taxon>rosids</taxon>
        <taxon>malvids</taxon>
        <taxon>Brassicales</taxon>
        <taxon>Brassicaceae</taxon>
        <taxon>Camelineae</taxon>
        <taxon>Arabidopsis</taxon>
    </lineage>
</organism>
<evidence type="ECO:0000313" key="7">
    <source>
        <dbReference type="Proteomes" id="UP000694251"/>
    </source>
</evidence>
<evidence type="ECO:0000313" key="6">
    <source>
        <dbReference type="EMBL" id="KAG7538902.1"/>
    </source>
</evidence>
<comment type="caution">
    <text evidence="3">Lacks conserved residue(s) required for the propagation of feature annotation.</text>
</comment>
<dbReference type="EMBL" id="JAEFBJ010000013">
    <property type="protein sequence ID" value="KAG7538902.1"/>
    <property type="molecule type" value="Genomic_DNA"/>
</dbReference>
<dbReference type="Pfam" id="PF00082">
    <property type="entry name" value="Peptidase_S8"/>
    <property type="match status" value="1"/>
</dbReference>
<keyword evidence="7" id="KW-1185">Reference proteome</keyword>
<dbReference type="PANTHER" id="PTHR10795">
    <property type="entry name" value="PROPROTEIN CONVERTASE SUBTILISIN/KEXIN"/>
    <property type="match status" value="1"/>
</dbReference>
<comment type="caution">
    <text evidence="6">The sequence shown here is derived from an EMBL/GenBank/DDBJ whole genome shotgun (WGS) entry which is preliminary data.</text>
</comment>
<dbReference type="AlphaFoldDB" id="A0A8T1Y197"/>
<evidence type="ECO:0000259" key="5">
    <source>
        <dbReference type="Pfam" id="PF00082"/>
    </source>
</evidence>
<protein>
    <submittedName>
        <fullName evidence="6">Peptidase S8/S53 domain</fullName>
    </submittedName>
</protein>